<feature type="compositionally biased region" description="Polar residues" evidence="1">
    <location>
        <begin position="11"/>
        <end position="28"/>
    </location>
</feature>
<name>A0ABU1LJB6_9BURK</name>
<feature type="compositionally biased region" description="Low complexity" evidence="1">
    <location>
        <begin position="48"/>
        <end position="58"/>
    </location>
</feature>
<dbReference type="Proteomes" id="UP001264340">
    <property type="component" value="Unassembled WGS sequence"/>
</dbReference>
<evidence type="ECO:0000313" key="3">
    <source>
        <dbReference type="Proteomes" id="UP001264340"/>
    </source>
</evidence>
<dbReference type="RefSeq" id="WP_310117583.1">
    <property type="nucleotide sequence ID" value="NZ_JAVDQV010000001.1"/>
</dbReference>
<reference evidence="2 3" key="1">
    <citation type="submission" date="2023-07" db="EMBL/GenBank/DDBJ databases">
        <title>Sorghum-associated microbial communities from plants grown in Nebraska, USA.</title>
        <authorList>
            <person name="Schachtman D."/>
        </authorList>
    </citation>
    <scope>NUCLEOTIDE SEQUENCE [LARGE SCALE GENOMIC DNA]</scope>
    <source>
        <strain evidence="2 3">DS1316</strain>
    </source>
</reference>
<evidence type="ECO:0000313" key="2">
    <source>
        <dbReference type="EMBL" id="MDR6406655.1"/>
    </source>
</evidence>
<protein>
    <recommendedName>
        <fullName evidence="4">Type III secretion regulatory protein HpaA</fullName>
    </recommendedName>
</protein>
<dbReference type="EMBL" id="JAVDRP010000001">
    <property type="protein sequence ID" value="MDR6406655.1"/>
    <property type="molecule type" value="Genomic_DNA"/>
</dbReference>
<proteinExistence type="predicted"/>
<evidence type="ECO:0008006" key="4">
    <source>
        <dbReference type="Google" id="ProtNLM"/>
    </source>
</evidence>
<accession>A0ABU1LJB6</accession>
<gene>
    <name evidence="2" type="ORF">J2804_000043</name>
</gene>
<organism evidence="2 3">
    <name type="scientific">Paraburkholderia terricola</name>
    <dbReference type="NCBI Taxonomy" id="169427"/>
    <lineage>
        <taxon>Bacteria</taxon>
        <taxon>Pseudomonadati</taxon>
        <taxon>Pseudomonadota</taxon>
        <taxon>Betaproteobacteria</taxon>
        <taxon>Burkholderiales</taxon>
        <taxon>Burkholderiaceae</taxon>
        <taxon>Paraburkholderia</taxon>
    </lineage>
</organism>
<sequence length="326" mass="36127">MRAIRFFRGNTAETSSTRDAGTPQTPQTGGRKGLSFHFSLPGLTGRGAKSSASAAKSSMPPRGVLKRKPLPENALGKLMHAEQPTKLTTEFLRREEQTHAPKSVTFAAKARVVDGAGKLRRVDSKRLDTHKVVEERSPELTHSNTARRQSAQHVAQNLSKLIESHPEGTFDATIQQALLPHEALEGADLDHLDHADVIHELEELQRRQNQGLLRQIALSLKTLGATSADDVREILPAIVQNTRVHEAHDHEADGIIEEEASPEETIRAAFARLPERLRGEDVIEMFESLDAPHPRQVMAAQAQTYLDTIDERLAEINAKLRHRSDD</sequence>
<keyword evidence="3" id="KW-1185">Reference proteome</keyword>
<evidence type="ECO:0000256" key="1">
    <source>
        <dbReference type="SAM" id="MobiDB-lite"/>
    </source>
</evidence>
<comment type="caution">
    <text evidence="2">The sequence shown here is derived from an EMBL/GenBank/DDBJ whole genome shotgun (WGS) entry which is preliminary data.</text>
</comment>
<feature type="region of interest" description="Disordered" evidence="1">
    <location>
        <begin position="1"/>
        <end position="73"/>
    </location>
</feature>